<reference evidence="1 2" key="1">
    <citation type="submission" date="2022-12" db="EMBL/GenBank/DDBJ databases">
        <title>Genomic features and morphological characterization of a novel Knufia sp. strain isolated from spacecraft assembly facility.</title>
        <authorList>
            <person name="Teixeira M."/>
            <person name="Chander A.M."/>
            <person name="Stajich J.E."/>
            <person name="Venkateswaran K."/>
        </authorList>
    </citation>
    <scope>NUCLEOTIDE SEQUENCE [LARGE SCALE GENOMIC DNA]</scope>
    <source>
        <strain evidence="1 2">FJI-L2-BK-P2</strain>
    </source>
</reference>
<dbReference type="Proteomes" id="UP001316803">
    <property type="component" value="Unassembled WGS sequence"/>
</dbReference>
<proteinExistence type="predicted"/>
<dbReference type="InterPro" id="IPR011333">
    <property type="entry name" value="SKP1/BTB/POZ_sf"/>
</dbReference>
<evidence type="ECO:0000313" key="1">
    <source>
        <dbReference type="EMBL" id="KAK5951037.1"/>
    </source>
</evidence>
<name>A0AAN8IKD3_9EURO</name>
<organism evidence="1 2">
    <name type="scientific">Knufia fluminis</name>
    <dbReference type="NCBI Taxonomy" id="191047"/>
    <lineage>
        <taxon>Eukaryota</taxon>
        <taxon>Fungi</taxon>
        <taxon>Dikarya</taxon>
        <taxon>Ascomycota</taxon>
        <taxon>Pezizomycotina</taxon>
        <taxon>Eurotiomycetes</taxon>
        <taxon>Chaetothyriomycetidae</taxon>
        <taxon>Chaetothyriales</taxon>
        <taxon>Trichomeriaceae</taxon>
        <taxon>Knufia</taxon>
    </lineage>
</organism>
<evidence type="ECO:0000313" key="2">
    <source>
        <dbReference type="Proteomes" id="UP001316803"/>
    </source>
</evidence>
<dbReference type="AlphaFoldDB" id="A0AAN8IKD3"/>
<accession>A0AAN8IKD3</accession>
<evidence type="ECO:0008006" key="3">
    <source>
        <dbReference type="Google" id="ProtNLM"/>
    </source>
</evidence>
<comment type="caution">
    <text evidence="1">The sequence shown here is derived from an EMBL/GenBank/DDBJ whole genome shotgun (WGS) entry which is preliminary data.</text>
</comment>
<dbReference type="Gene3D" id="3.30.710.10">
    <property type="entry name" value="Potassium Channel Kv1.1, Chain A"/>
    <property type="match status" value="1"/>
</dbReference>
<keyword evidence="2" id="KW-1185">Reference proteome</keyword>
<protein>
    <recommendedName>
        <fullName evidence="3">BTB domain-containing protein</fullName>
    </recommendedName>
</protein>
<gene>
    <name evidence="1" type="ORF">OHC33_007790</name>
</gene>
<dbReference type="EMBL" id="JAKLMC020000022">
    <property type="protein sequence ID" value="KAK5951037.1"/>
    <property type="molecule type" value="Genomic_DNA"/>
</dbReference>
<sequence length="334" mass="37190">MQEATSALSIAISVLFLYNKMTSNIVNVVDRGDVILVVGGDDKILKLRTDSHMRRAASDAFAALFGPDFAEGKHLSYETAKEIPLPDDDPQALKLICQVIHLKHSLVPDQLESNQLLRVAKLVDKYFLHESMSLAIAKWLHIEDGSHRLNSLGNYLEAATLLGQASAFKKATKALVLNIVEPYDSLINETSSTKLIKTICKPATLSYQLMAYLIFSGALERKRNELQNHLSQAIYDNLSYATSNNACGCLTSYMGDLCRMLRNRKLEPADIRKKPLCNVLADFGGLPRPKDTTYRGKCSKWNCDHSLPATQWQRLRDATTISNDLFDGLCLQGI</sequence>